<evidence type="ECO:0000313" key="1">
    <source>
        <dbReference type="EMBL" id="AML53336.1"/>
    </source>
</evidence>
<dbReference type="InterPro" id="IPR016195">
    <property type="entry name" value="Pol/histidinol_Pase-like"/>
</dbReference>
<dbReference type="AlphaFoldDB" id="A0A126V642"/>
<protein>
    <recommendedName>
        <fullName evidence="3">DUF3604 domain-containing protein</fullName>
    </recommendedName>
</protein>
<dbReference type="RefSeq" id="WP_039000371.1">
    <property type="nucleotide sequence ID" value="NZ_CP014327.1"/>
</dbReference>
<reference evidence="1 2" key="1">
    <citation type="submission" date="2016-02" db="EMBL/GenBank/DDBJ databases">
        <title>Complete genome sequence of Halocynthiibacter arcticus PAMC 20958t from arctic marine sediment.</title>
        <authorList>
            <person name="Lee Y.M."/>
            <person name="Baek K."/>
            <person name="Lee H.K."/>
            <person name="Shin S.C."/>
        </authorList>
    </citation>
    <scope>NUCLEOTIDE SEQUENCE [LARGE SCALE GENOMIC DNA]</scope>
    <source>
        <strain evidence="1">PAMC 20958</strain>
    </source>
</reference>
<evidence type="ECO:0008006" key="3">
    <source>
        <dbReference type="Google" id="ProtNLM"/>
    </source>
</evidence>
<organism evidence="1 2">
    <name type="scientific">Falsihalocynthiibacter arcticus</name>
    <dbReference type="NCBI Taxonomy" id="1579316"/>
    <lineage>
        <taxon>Bacteria</taxon>
        <taxon>Pseudomonadati</taxon>
        <taxon>Pseudomonadota</taxon>
        <taxon>Alphaproteobacteria</taxon>
        <taxon>Rhodobacterales</taxon>
        <taxon>Roseobacteraceae</taxon>
        <taxon>Falsihalocynthiibacter</taxon>
    </lineage>
</organism>
<dbReference type="OrthoDB" id="543560at2"/>
<dbReference type="SUPFAM" id="SSF89550">
    <property type="entry name" value="PHP domain-like"/>
    <property type="match status" value="1"/>
</dbReference>
<dbReference type="Gene3D" id="3.20.20.140">
    <property type="entry name" value="Metal-dependent hydrolases"/>
    <property type="match status" value="1"/>
</dbReference>
<proteinExistence type="predicted"/>
<evidence type="ECO:0000313" key="2">
    <source>
        <dbReference type="Proteomes" id="UP000070371"/>
    </source>
</evidence>
<gene>
    <name evidence="1" type="ORF">RC74_20635</name>
</gene>
<dbReference type="EMBL" id="CP014327">
    <property type="protein sequence ID" value="AML53336.1"/>
    <property type="molecule type" value="Genomic_DNA"/>
</dbReference>
<accession>A0A126V642</accession>
<keyword evidence="2" id="KW-1185">Reference proteome</keyword>
<dbReference type="Proteomes" id="UP000070371">
    <property type="component" value="Chromosome"/>
</dbReference>
<sequence>MINAPLPTRLRPRSAKLDLRPFYGDIHNHSDLSYGHGSFPDALTKAALQLDFVSITGHAYWPDMPVDDPTVAHIVDFHVKGFAKLHAAWPDHFTTLNQAESPGRFSIFPGYEIHSNADGDYTIVLADLDNGPLLLADTPQALRTVLAKQFGDRAFAFPHHIGYRTGARGINWDSFDPALSPFVEMFSMHGCAEDSQSDRGYLHSMGPVDGHSTMEFGLAQGHIFGVVGNTDHHSGFPGSYGHGRMSVLAPSHSRDAFWAAMQARNTTALTGDRIHLLCEIDGAIQGSVIAPQVGRQLGIEVVAGGEIDHIDVIRNGQLWHRVSPALTPAPIDPETSGETLIYLELGWGARGTRHDWVGRLEIEGGTIDAVEPRFRGPEIVSPLEGEDSGHDIPTIEMDGTTVTFAVTAASNPNNTTPATQGLMLRATLGANANIRATLCGQDIVVPAKRLYEGAKSGNLGAIDSPAWRFHQMPNPEHWQWQGGLPLGELAAGETIYLRVRQKSGQMAWSSPIFVQTET</sequence>
<name>A0A126V642_9RHOB</name>
<dbReference type="KEGG" id="hat:RC74_20635"/>
<dbReference type="STRING" id="1579316.RC74_20635"/>